<accession>A0AAE1P6B4</accession>
<protein>
    <submittedName>
        <fullName evidence="1">Uncharacterized protein</fullName>
    </submittedName>
</protein>
<gene>
    <name evidence="1" type="ORF">Pmani_025070</name>
</gene>
<evidence type="ECO:0000313" key="1">
    <source>
        <dbReference type="EMBL" id="KAK4302874.1"/>
    </source>
</evidence>
<keyword evidence="2" id="KW-1185">Reference proteome</keyword>
<comment type="caution">
    <text evidence="1">The sequence shown here is derived from an EMBL/GenBank/DDBJ whole genome shotgun (WGS) entry which is preliminary data.</text>
</comment>
<name>A0AAE1P6B4_9EUCA</name>
<dbReference type="EMBL" id="JAWZYT010002654">
    <property type="protein sequence ID" value="KAK4302874.1"/>
    <property type="molecule type" value="Genomic_DNA"/>
</dbReference>
<reference evidence="1" key="1">
    <citation type="submission" date="2023-11" db="EMBL/GenBank/DDBJ databases">
        <title>Genome assemblies of two species of porcelain crab, Petrolisthes cinctipes and Petrolisthes manimaculis (Anomura: Porcellanidae).</title>
        <authorList>
            <person name="Angst P."/>
        </authorList>
    </citation>
    <scope>NUCLEOTIDE SEQUENCE</scope>
    <source>
        <strain evidence="1">PB745_02</strain>
        <tissue evidence="1">Gill</tissue>
    </source>
</reference>
<organism evidence="1 2">
    <name type="scientific">Petrolisthes manimaculis</name>
    <dbReference type="NCBI Taxonomy" id="1843537"/>
    <lineage>
        <taxon>Eukaryota</taxon>
        <taxon>Metazoa</taxon>
        <taxon>Ecdysozoa</taxon>
        <taxon>Arthropoda</taxon>
        <taxon>Crustacea</taxon>
        <taxon>Multicrustacea</taxon>
        <taxon>Malacostraca</taxon>
        <taxon>Eumalacostraca</taxon>
        <taxon>Eucarida</taxon>
        <taxon>Decapoda</taxon>
        <taxon>Pleocyemata</taxon>
        <taxon>Anomura</taxon>
        <taxon>Galatheoidea</taxon>
        <taxon>Porcellanidae</taxon>
        <taxon>Petrolisthes</taxon>
    </lineage>
</organism>
<dbReference type="Proteomes" id="UP001292094">
    <property type="component" value="Unassembled WGS sequence"/>
</dbReference>
<sequence>MEDDEALLQFLTQLESYGVALVKKAPLHTGQIHTLTPRVVKRSKCFLSQTRVTWLIPVLRLNSILTLTSRYYKPEIQLLHCISQTQVKEE</sequence>
<dbReference type="AlphaFoldDB" id="A0AAE1P6B4"/>
<evidence type="ECO:0000313" key="2">
    <source>
        <dbReference type="Proteomes" id="UP001292094"/>
    </source>
</evidence>
<proteinExistence type="predicted"/>